<keyword evidence="3" id="KW-0964">Secreted</keyword>
<dbReference type="RefSeq" id="WP_084409813.1">
    <property type="nucleotide sequence ID" value="NZ_FWXR01000006.1"/>
</dbReference>
<dbReference type="Pfam" id="PF00700">
    <property type="entry name" value="Flagellin_C"/>
    <property type="match status" value="1"/>
</dbReference>
<organism evidence="7 8">
    <name type="scientific">Fulvimarina manganoxydans</name>
    <dbReference type="NCBI Taxonomy" id="937218"/>
    <lineage>
        <taxon>Bacteria</taxon>
        <taxon>Pseudomonadati</taxon>
        <taxon>Pseudomonadota</taxon>
        <taxon>Alphaproteobacteria</taxon>
        <taxon>Hyphomicrobiales</taxon>
        <taxon>Aurantimonadaceae</taxon>
        <taxon>Fulvimarina</taxon>
    </lineage>
</organism>
<comment type="subcellular location">
    <subcellularLocation>
        <location evidence="3">Secreted</location>
    </subcellularLocation>
    <subcellularLocation>
        <location evidence="3">Bacterial flagellum</location>
    </subcellularLocation>
</comment>
<dbReference type="PANTHER" id="PTHR42792">
    <property type="entry name" value="FLAGELLIN"/>
    <property type="match status" value="1"/>
</dbReference>
<keyword evidence="7" id="KW-0282">Flagellum</keyword>
<keyword evidence="2 3" id="KW-0975">Bacterial flagellum</keyword>
<dbReference type="AlphaFoldDB" id="A0A1W2BJV1"/>
<evidence type="ECO:0000256" key="4">
    <source>
        <dbReference type="SAM" id="Coils"/>
    </source>
</evidence>
<keyword evidence="8" id="KW-1185">Reference proteome</keyword>
<dbReference type="Gene3D" id="1.20.1330.10">
    <property type="entry name" value="f41 fragment of flagellin, N-terminal domain"/>
    <property type="match status" value="1"/>
</dbReference>
<dbReference type="GO" id="GO:0009288">
    <property type="term" value="C:bacterial-type flagellum"/>
    <property type="evidence" value="ECO:0007669"/>
    <property type="project" value="UniProtKB-SubCell"/>
</dbReference>
<dbReference type="STRING" id="937218.SAMN06297251_106172"/>
<keyword evidence="4" id="KW-0175">Coiled coil</keyword>
<dbReference type="NCBIfam" id="NF004669">
    <property type="entry name" value="PRK06008.1"/>
    <property type="match status" value="1"/>
</dbReference>
<dbReference type="Pfam" id="PF00669">
    <property type="entry name" value="Flagellin_N"/>
    <property type="match status" value="1"/>
</dbReference>
<dbReference type="Proteomes" id="UP000192656">
    <property type="component" value="Unassembled WGS sequence"/>
</dbReference>
<accession>A0A1W2BJV1</accession>
<name>A0A1W2BJV1_9HYPH</name>
<evidence type="ECO:0000313" key="7">
    <source>
        <dbReference type="EMBL" id="SMC73116.1"/>
    </source>
</evidence>
<comment type="function">
    <text evidence="3">Flagellin is the subunit protein which polymerizes to form the filaments of bacterial flagella.</text>
</comment>
<keyword evidence="7" id="KW-0969">Cilium</keyword>
<dbReference type="PANTHER" id="PTHR42792:SF1">
    <property type="entry name" value="FLAGELLAR HOOK-ASSOCIATED PROTEIN 3"/>
    <property type="match status" value="1"/>
</dbReference>
<gene>
    <name evidence="7" type="ORF">SAMN06297251_106172</name>
</gene>
<dbReference type="InterPro" id="IPR001029">
    <property type="entry name" value="Flagellin_N"/>
</dbReference>
<protein>
    <recommendedName>
        <fullName evidence="3">Flagellin</fullName>
    </recommendedName>
</protein>
<evidence type="ECO:0000259" key="6">
    <source>
        <dbReference type="Pfam" id="PF00700"/>
    </source>
</evidence>
<keyword evidence="7" id="KW-0966">Cell projection</keyword>
<dbReference type="EMBL" id="FWXR01000006">
    <property type="protein sequence ID" value="SMC73116.1"/>
    <property type="molecule type" value="Genomic_DNA"/>
</dbReference>
<feature type="domain" description="Flagellin C-terminal" evidence="6">
    <location>
        <begin position="265"/>
        <end position="347"/>
    </location>
</feature>
<feature type="coiled-coil region" evidence="4">
    <location>
        <begin position="285"/>
        <end position="312"/>
    </location>
</feature>
<dbReference type="OrthoDB" id="8004955at2"/>
<evidence type="ECO:0000256" key="2">
    <source>
        <dbReference type="ARBA" id="ARBA00023143"/>
    </source>
</evidence>
<comment type="similarity">
    <text evidence="1 3">Belongs to the bacterial flagellin family.</text>
</comment>
<evidence type="ECO:0000256" key="3">
    <source>
        <dbReference type="RuleBase" id="RU362073"/>
    </source>
</evidence>
<dbReference type="InterPro" id="IPR001492">
    <property type="entry name" value="Flagellin"/>
</dbReference>
<dbReference type="GO" id="GO:0005198">
    <property type="term" value="F:structural molecule activity"/>
    <property type="evidence" value="ECO:0007669"/>
    <property type="project" value="UniProtKB-UniRule"/>
</dbReference>
<evidence type="ECO:0000259" key="5">
    <source>
        <dbReference type="Pfam" id="PF00669"/>
    </source>
</evidence>
<dbReference type="InterPro" id="IPR046358">
    <property type="entry name" value="Flagellin_C"/>
</dbReference>
<evidence type="ECO:0000313" key="8">
    <source>
        <dbReference type="Proteomes" id="UP000192656"/>
    </source>
</evidence>
<feature type="domain" description="Flagellin N-terminal" evidence="5">
    <location>
        <begin position="19"/>
        <end position="138"/>
    </location>
</feature>
<dbReference type="SUPFAM" id="SSF64518">
    <property type="entry name" value="Phase 1 flagellin"/>
    <property type="match status" value="1"/>
</dbReference>
<proteinExistence type="inferred from homology"/>
<evidence type="ECO:0000256" key="1">
    <source>
        <dbReference type="ARBA" id="ARBA00005709"/>
    </source>
</evidence>
<sequence length="347" mass="37457">MSDFLVSSIGLSGAPRMAVYRAQEELAIAQKEVVTGRYADVGLSLGVSVSRTISMRGQLSNTEKLISANTAIAQRFETMQAVLETVAQTGDALKASIIANGASDVSMRVNRQGGESAIGQLIGALNTSFGSRSLFSGAAADQPAMRSPVSTDFATSSAKTAIEAAWTGLLAGRQPNQVTGAELTNFLDTQFETLFNDANWEADWSQASDGAIDNRIGDTETIQTSRSANEAAFRGLMKSYVMISALNPEELGDEARQVLTRRTLETLDKGLTDLNTMRTEIGGYQERVKLANENLENRAKILEVSVAEIEEVDVYEASTRVTNLRNLLETSYAVTARISRMSILNYL</sequence>
<reference evidence="7 8" key="1">
    <citation type="submission" date="2017-04" db="EMBL/GenBank/DDBJ databases">
        <authorList>
            <person name="Afonso C.L."/>
            <person name="Miller P.J."/>
            <person name="Scott M.A."/>
            <person name="Spackman E."/>
            <person name="Goraichik I."/>
            <person name="Dimitrov K.M."/>
            <person name="Suarez D.L."/>
            <person name="Swayne D.E."/>
        </authorList>
    </citation>
    <scope>NUCLEOTIDE SEQUENCE [LARGE SCALE GENOMIC DNA]</scope>
    <source>
        <strain evidence="7 8">CGMCC 1.10972</strain>
    </source>
</reference>
<dbReference type="GO" id="GO:0005576">
    <property type="term" value="C:extracellular region"/>
    <property type="evidence" value="ECO:0007669"/>
    <property type="project" value="UniProtKB-SubCell"/>
</dbReference>